<dbReference type="FunFam" id="1.10.10.60:FF:000083">
    <property type="entry name" value="BEL1-like homeodomain protein 4"/>
    <property type="match status" value="1"/>
</dbReference>
<dbReference type="Pfam" id="PF07526">
    <property type="entry name" value="POX"/>
    <property type="match status" value="1"/>
</dbReference>
<feature type="region of interest" description="Disordered" evidence="9">
    <location>
        <begin position="230"/>
        <end position="263"/>
    </location>
</feature>
<dbReference type="SMART" id="SM00389">
    <property type="entry name" value="HOX"/>
    <property type="match status" value="1"/>
</dbReference>
<evidence type="ECO:0000256" key="4">
    <source>
        <dbReference type="ARBA" id="ARBA00023125"/>
    </source>
</evidence>
<evidence type="ECO:0000256" key="5">
    <source>
        <dbReference type="ARBA" id="ARBA00023155"/>
    </source>
</evidence>
<keyword evidence="7 8" id="KW-0539">Nucleus</keyword>
<dbReference type="InterPro" id="IPR050224">
    <property type="entry name" value="TALE_homeobox"/>
</dbReference>
<feature type="compositionally biased region" description="Basic and acidic residues" evidence="9">
    <location>
        <begin position="252"/>
        <end position="263"/>
    </location>
</feature>
<evidence type="ECO:0000256" key="3">
    <source>
        <dbReference type="ARBA" id="ARBA00023015"/>
    </source>
</evidence>
<dbReference type="AlphaFoldDB" id="A0ABD1FV56"/>
<dbReference type="SUPFAM" id="SSF46689">
    <property type="entry name" value="Homeodomain-like"/>
    <property type="match status" value="1"/>
</dbReference>
<sequence length="565" mass="62448">MSQSFHQSIYNFPNAYERSAAANEWVIREQGGFDAPPPPPPPAFDAGGMLTEIINRRHGDQIQKQQLDNELSFMNPQAKAAASSNLEGFHLISPINPASDMQPPPSQMSWIPSSSGGVRGDEAATARGGRVLEGQGLSLSLSSLEGNKFEKMNGELYFHGSNPYVLGDVATNPIVFGSPRLVSEQENQIHFGYVESTRSTSLVRNSRYLKAAQELLMEFCCVGRGNNQIVKKQDRNPNPASDNNNGGGLSSSKDHYTLSPSERTEYQRRKFRLLSMLDEVEGRYMRYCEQMQAVVNSFDAVMGQGAAAPYTGLARVAMSQHFRSMKDAVAREMKACCEALGEKEVQGGITKGETPRLKVVEQKYRQHKALQHMGIMDPESWRPQRGLPERSVTILRAWLFEHFLHPYPSEADKHLLSRQTGLSKNQVSNWFINARVRLWKPMVEEMYQQEFQEASAAAKDDHPNSETDAPKRNSSEARKPGKQVAAGGGGGAASSTTADDMMMPTEYRCFMENTEMGLESEFSGGSGGDAGTQAAGEVSLTLGLRRSENVPINMSHLSVRDFEAY</sequence>
<comment type="subcellular location">
    <subcellularLocation>
        <location evidence="1 8">Nucleus</location>
    </subcellularLocation>
</comment>
<feature type="domain" description="Homeobox" evidence="10">
    <location>
        <begin position="378"/>
        <end position="441"/>
    </location>
</feature>
<dbReference type="Pfam" id="PF05920">
    <property type="entry name" value="Homeobox_KN"/>
    <property type="match status" value="1"/>
</dbReference>
<evidence type="ECO:0000256" key="9">
    <source>
        <dbReference type="SAM" id="MobiDB-lite"/>
    </source>
</evidence>
<dbReference type="InterPro" id="IPR008422">
    <property type="entry name" value="KN_HD"/>
</dbReference>
<evidence type="ECO:0000313" key="12">
    <source>
        <dbReference type="Proteomes" id="UP001567538"/>
    </source>
</evidence>
<dbReference type="InterPro" id="IPR001356">
    <property type="entry name" value="HD"/>
</dbReference>
<gene>
    <name evidence="11" type="ORF">AAHA92_31013</name>
</gene>
<reference evidence="11 12" key="1">
    <citation type="submission" date="2024-06" db="EMBL/GenBank/DDBJ databases">
        <title>A chromosome level genome sequence of Diviner's sage (Salvia divinorum).</title>
        <authorList>
            <person name="Ford S.A."/>
            <person name="Ro D.-K."/>
            <person name="Ness R.W."/>
            <person name="Phillips M.A."/>
        </authorList>
    </citation>
    <scope>NUCLEOTIDE SEQUENCE [LARGE SCALE GENOMIC DNA]</scope>
    <source>
        <strain evidence="11">SAF-2024a</strain>
        <tissue evidence="11">Leaf</tissue>
    </source>
</reference>
<organism evidence="11 12">
    <name type="scientific">Salvia divinorum</name>
    <name type="common">Maria pastora</name>
    <name type="synonym">Diviner's sage</name>
    <dbReference type="NCBI Taxonomy" id="28513"/>
    <lineage>
        <taxon>Eukaryota</taxon>
        <taxon>Viridiplantae</taxon>
        <taxon>Streptophyta</taxon>
        <taxon>Embryophyta</taxon>
        <taxon>Tracheophyta</taxon>
        <taxon>Spermatophyta</taxon>
        <taxon>Magnoliopsida</taxon>
        <taxon>eudicotyledons</taxon>
        <taxon>Gunneridae</taxon>
        <taxon>Pentapetalae</taxon>
        <taxon>asterids</taxon>
        <taxon>lamiids</taxon>
        <taxon>Lamiales</taxon>
        <taxon>Lamiaceae</taxon>
        <taxon>Nepetoideae</taxon>
        <taxon>Mentheae</taxon>
        <taxon>Salviinae</taxon>
        <taxon>Salvia</taxon>
        <taxon>Salvia subgen. Calosphace</taxon>
    </lineage>
</organism>
<dbReference type="Gene3D" id="1.10.10.60">
    <property type="entry name" value="Homeodomain-like"/>
    <property type="match status" value="1"/>
</dbReference>
<dbReference type="InterPro" id="IPR006563">
    <property type="entry name" value="POX_dom"/>
</dbReference>
<feature type="DNA-binding region" description="Homeobox" evidence="8">
    <location>
        <begin position="380"/>
        <end position="442"/>
    </location>
</feature>
<evidence type="ECO:0000313" key="11">
    <source>
        <dbReference type="EMBL" id="KAL1534893.1"/>
    </source>
</evidence>
<dbReference type="Proteomes" id="UP001567538">
    <property type="component" value="Unassembled WGS sequence"/>
</dbReference>
<evidence type="ECO:0000256" key="6">
    <source>
        <dbReference type="ARBA" id="ARBA00023163"/>
    </source>
</evidence>
<keyword evidence="4 8" id="KW-0238">DNA-binding</keyword>
<accession>A0ABD1FV56</accession>
<dbReference type="GO" id="GO:0003677">
    <property type="term" value="F:DNA binding"/>
    <property type="evidence" value="ECO:0007669"/>
    <property type="project" value="UniProtKB-UniRule"/>
</dbReference>
<evidence type="ECO:0000256" key="1">
    <source>
        <dbReference type="ARBA" id="ARBA00004123"/>
    </source>
</evidence>
<dbReference type="PANTHER" id="PTHR11850">
    <property type="entry name" value="HOMEOBOX PROTEIN TRANSCRIPTION FACTORS"/>
    <property type="match status" value="1"/>
</dbReference>
<dbReference type="InterPro" id="IPR009057">
    <property type="entry name" value="Homeodomain-like_sf"/>
</dbReference>
<keyword evidence="12" id="KW-1185">Reference proteome</keyword>
<comment type="caution">
    <text evidence="11">The sequence shown here is derived from an EMBL/GenBank/DDBJ whole genome shotgun (WGS) entry which is preliminary data.</text>
</comment>
<protein>
    <submittedName>
        <fullName evidence="11">BEL1-like homeodomain protein 4 isoform X2</fullName>
    </submittedName>
</protein>
<dbReference type="EMBL" id="JBEAFC010000012">
    <property type="protein sequence ID" value="KAL1534893.1"/>
    <property type="molecule type" value="Genomic_DNA"/>
</dbReference>
<keyword evidence="5 8" id="KW-0371">Homeobox</keyword>
<dbReference type="PROSITE" id="PS50071">
    <property type="entry name" value="HOMEOBOX_2"/>
    <property type="match status" value="1"/>
</dbReference>
<evidence type="ECO:0000256" key="2">
    <source>
        <dbReference type="ARBA" id="ARBA00006454"/>
    </source>
</evidence>
<proteinExistence type="inferred from homology"/>
<comment type="similarity">
    <text evidence="2">Belongs to the TALE/BELL homeobox family.</text>
</comment>
<evidence type="ECO:0000256" key="8">
    <source>
        <dbReference type="PROSITE-ProRule" id="PRU00108"/>
    </source>
</evidence>
<dbReference type="GO" id="GO:0005634">
    <property type="term" value="C:nucleus"/>
    <property type="evidence" value="ECO:0007669"/>
    <property type="project" value="UniProtKB-SubCell"/>
</dbReference>
<name>A0ABD1FV56_SALDI</name>
<keyword evidence="3" id="KW-0805">Transcription regulation</keyword>
<feature type="region of interest" description="Disordered" evidence="9">
    <location>
        <begin position="453"/>
        <end position="499"/>
    </location>
</feature>
<feature type="compositionally biased region" description="Basic and acidic residues" evidence="9">
    <location>
        <begin position="458"/>
        <end position="479"/>
    </location>
</feature>
<dbReference type="SMART" id="SM00574">
    <property type="entry name" value="POX"/>
    <property type="match status" value="1"/>
</dbReference>
<dbReference type="CDD" id="cd00086">
    <property type="entry name" value="homeodomain"/>
    <property type="match status" value="1"/>
</dbReference>
<feature type="compositionally biased region" description="Polar residues" evidence="9">
    <location>
        <begin position="230"/>
        <end position="242"/>
    </location>
</feature>
<keyword evidence="6" id="KW-0804">Transcription</keyword>
<evidence type="ECO:0000259" key="10">
    <source>
        <dbReference type="PROSITE" id="PS50071"/>
    </source>
</evidence>
<evidence type="ECO:0000256" key="7">
    <source>
        <dbReference type="ARBA" id="ARBA00023242"/>
    </source>
</evidence>